<protein>
    <submittedName>
        <fullName evidence="2">Uncharacterized protein</fullName>
    </submittedName>
</protein>
<accession>A0A1X0P6H7</accession>
<proteinExistence type="predicted"/>
<reference evidence="2 3" key="1">
    <citation type="submission" date="2017-03" db="EMBL/GenBank/DDBJ databases">
        <title>An alternative strategy for trypanosome survival in the mammalian bloodstream revealed through genome and transcriptome analysis of the ubiquitous bovine parasite Trypanosoma (Megatrypanum) theileri.</title>
        <authorList>
            <person name="Kelly S."/>
            <person name="Ivens A."/>
            <person name="Mott A."/>
            <person name="O'Neill E."/>
            <person name="Emms D."/>
            <person name="Macleod O."/>
            <person name="Voorheis P."/>
            <person name="Matthews J."/>
            <person name="Matthews K."/>
            <person name="Carrington M."/>
        </authorList>
    </citation>
    <scope>NUCLEOTIDE SEQUENCE [LARGE SCALE GENOMIC DNA]</scope>
    <source>
        <strain evidence="2">Edinburgh</strain>
    </source>
</reference>
<sequence>MFLCRTSRSTSSVVAAALTSSHRFHATAAQAAASSSSSFSSTSSTDEESKSTQQQQQREEGKQQQQQTETGEKSQNKADALGAPTAPPRRRNIIVLSNTTKGVYIHPTNHIASWYWFVTDFHKWFVGIVFLFVGSQVLARYRVAKLQTVVQAQLGENLLDQRTRDLLGDIEGLRRKDPARLEQEANVYHEQFWHRRAVAAAEARQEVRKVELQRGLMQGEARGTDMTEWLGAKAKDDEEREVARRTQDYIQGFHQHLKSKRLI</sequence>
<gene>
    <name evidence="2" type="ORF">TM35_000042440</name>
</gene>
<feature type="compositionally biased region" description="Low complexity" evidence="1">
    <location>
        <begin position="25"/>
        <end position="44"/>
    </location>
</feature>
<dbReference type="OrthoDB" id="277434at2759"/>
<keyword evidence="3" id="KW-1185">Reference proteome</keyword>
<evidence type="ECO:0000313" key="2">
    <source>
        <dbReference type="EMBL" id="ORC92030.1"/>
    </source>
</evidence>
<dbReference type="AlphaFoldDB" id="A0A1X0P6H7"/>
<dbReference type="RefSeq" id="XP_028886096.1">
    <property type="nucleotide sequence ID" value="XM_029022438.1"/>
</dbReference>
<feature type="region of interest" description="Disordered" evidence="1">
    <location>
        <begin position="25"/>
        <end position="92"/>
    </location>
</feature>
<dbReference type="Proteomes" id="UP000192257">
    <property type="component" value="Unassembled WGS sequence"/>
</dbReference>
<dbReference type="EMBL" id="NBCO01000004">
    <property type="protein sequence ID" value="ORC92030.1"/>
    <property type="molecule type" value="Genomic_DNA"/>
</dbReference>
<dbReference type="GeneID" id="39982218"/>
<evidence type="ECO:0000256" key="1">
    <source>
        <dbReference type="SAM" id="MobiDB-lite"/>
    </source>
</evidence>
<name>A0A1X0P6H7_9TRYP</name>
<organism evidence="2 3">
    <name type="scientific">Trypanosoma theileri</name>
    <dbReference type="NCBI Taxonomy" id="67003"/>
    <lineage>
        <taxon>Eukaryota</taxon>
        <taxon>Discoba</taxon>
        <taxon>Euglenozoa</taxon>
        <taxon>Kinetoplastea</taxon>
        <taxon>Metakinetoplastina</taxon>
        <taxon>Trypanosomatida</taxon>
        <taxon>Trypanosomatidae</taxon>
        <taxon>Trypanosoma</taxon>
    </lineage>
</organism>
<evidence type="ECO:0000313" key="3">
    <source>
        <dbReference type="Proteomes" id="UP000192257"/>
    </source>
</evidence>
<comment type="caution">
    <text evidence="2">The sequence shown here is derived from an EMBL/GenBank/DDBJ whole genome shotgun (WGS) entry which is preliminary data.</text>
</comment>
<dbReference type="VEuPathDB" id="TriTrypDB:TM35_000042440"/>